<dbReference type="OrthoDB" id="6159439at2759"/>
<dbReference type="GO" id="GO:0004867">
    <property type="term" value="F:serine-type endopeptidase inhibitor activity"/>
    <property type="evidence" value="ECO:0007669"/>
    <property type="project" value="InterPro"/>
</dbReference>
<keyword evidence="1" id="KW-0732">Signal</keyword>
<reference evidence="3 4" key="2">
    <citation type="journal article" date="2008" name="Bioinformatics">
        <title>Assembly reconciliation.</title>
        <authorList>
            <person name="Zimin A.V."/>
            <person name="Smith D.R."/>
            <person name="Sutton G."/>
            <person name="Yorke J.A."/>
        </authorList>
    </citation>
    <scope>NUCLEOTIDE SEQUENCE [LARGE SCALE GENOMIC DNA]</scope>
    <source>
        <strain evidence="3 4">TSC#14021-0224.01</strain>
    </source>
</reference>
<feature type="chain" id="PRO_5006266962" description="BPTI/Kunitz inhibitor domain-containing protein" evidence="1">
    <location>
        <begin position="20"/>
        <end position="97"/>
    </location>
</feature>
<proteinExistence type="predicted"/>
<reference evidence="3 4" key="1">
    <citation type="journal article" date="2007" name="Nature">
        <title>Evolution of genes and genomes on the Drosophila phylogeny.</title>
        <authorList>
            <consortium name="Drosophila 12 Genomes Consortium"/>
            <person name="Clark A.G."/>
            <person name="Eisen M.B."/>
            <person name="Smith D.R."/>
            <person name="Bergman C.M."/>
            <person name="Oliver B."/>
            <person name="Markow T.A."/>
            <person name="Kaufman T.C."/>
            <person name="Kellis M."/>
            <person name="Gelbart W."/>
            <person name="Iyer V.N."/>
            <person name="Pollard D.A."/>
            <person name="Sackton T.B."/>
            <person name="Larracuente A.M."/>
            <person name="Singh N.D."/>
            <person name="Abad J.P."/>
            <person name="Abt D.N."/>
            <person name="Adryan B."/>
            <person name="Aguade M."/>
            <person name="Akashi H."/>
            <person name="Anderson W.W."/>
            <person name="Aquadro C.F."/>
            <person name="Ardell D.H."/>
            <person name="Arguello R."/>
            <person name="Artieri C.G."/>
            <person name="Barbash D.A."/>
            <person name="Barker D."/>
            <person name="Barsanti P."/>
            <person name="Batterham P."/>
            <person name="Batzoglou S."/>
            <person name="Begun D."/>
            <person name="Bhutkar A."/>
            <person name="Blanco E."/>
            <person name="Bosak S.A."/>
            <person name="Bradley R.K."/>
            <person name="Brand A.D."/>
            <person name="Brent M.R."/>
            <person name="Brooks A.N."/>
            <person name="Brown R.H."/>
            <person name="Butlin R.K."/>
            <person name="Caggese C."/>
            <person name="Calvi B.R."/>
            <person name="Bernardo de Carvalho A."/>
            <person name="Caspi A."/>
            <person name="Castrezana S."/>
            <person name="Celniker S.E."/>
            <person name="Chang J.L."/>
            <person name="Chapple C."/>
            <person name="Chatterji S."/>
            <person name="Chinwalla A."/>
            <person name="Civetta A."/>
            <person name="Clifton S.W."/>
            <person name="Comeron J.M."/>
            <person name="Costello J.C."/>
            <person name="Coyne J.A."/>
            <person name="Daub J."/>
            <person name="David R.G."/>
            <person name="Delcher A.L."/>
            <person name="Delehaunty K."/>
            <person name="Do C.B."/>
            <person name="Ebling H."/>
            <person name="Edwards K."/>
            <person name="Eickbush T."/>
            <person name="Evans J.D."/>
            <person name="Filipski A."/>
            <person name="Findeiss S."/>
            <person name="Freyhult E."/>
            <person name="Fulton L."/>
            <person name="Fulton R."/>
            <person name="Garcia A.C."/>
            <person name="Gardiner A."/>
            <person name="Garfield D.A."/>
            <person name="Garvin B.E."/>
            <person name="Gibson G."/>
            <person name="Gilbert D."/>
            <person name="Gnerre S."/>
            <person name="Godfrey J."/>
            <person name="Good R."/>
            <person name="Gotea V."/>
            <person name="Gravely B."/>
            <person name="Greenberg A.J."/>
            <person name="Griffiths-Jones S."/>
            <person name="Gross S."/>
            <person name="Guigo R."/>
            <person name="Gustafson E.A."/>
            <person name="Haerty W."/>
            <person name="Hahn M.W."/>
            <person name="Halligan D.L."/>
            <person name="Halpern A.L."/>
            <person name="Halter G.M."/>
            <person name="Han M.V."/>
            <person name="Heger A."/>
            <person name="Hillier L."/>
            <person name="Hinrichs A.S."/>
            <person name="Holmes I."/>
            <person name="Hoskins R.A."/>
            <person name="Hubisz M.J."/>
            <person name="Hultmark D."/>
            <person name="Huntley M.A."/>
            <person name="Jaffe D.B."/>
            <person name="Jagadeeshan S."/>
            <person name="Jeck W.R."/>
            <person name="Johnson J."/>
            <person name="Jones C.D."/>
            <person name="Jordan W.C."/>
            <person name="Karpen G.H."/>
            <person name="Kataoka E."/>
            <person name="Keightley P.D."/>
            <person name="Kheradpour P."/>
            <person name="Kirkness E.F."/>
            <person name="Koerich L.B."/>
            <person name="Kristiansen K."/>
            <person name="Kudrna D."/>
            <person name="Kulathinal R.J."/>
            <person name="Kumar S."/>
            <person name="Kwok R."/>
            <person name="Lander E."/>
            <person name="Langley C.H."/>
            <person name="Lapoint R."/>
            <person name="Lazzaro B.P."/>
            <person name="Lee S.J."/>
            <person name="Levesque L."/>
            <person name="Li R."/>
            <person name="Lin C.F."/>
            <person name="Lin M.F."/>
            <person name="Lindblad-Toh K."/>
            <person name="Llopart A."/>
            <person name="Long M."/>
            <person name="Low L."/>
            <person name="Lozovsky E."/>
            <person name="Lu J."/>
            <person name="Luo M."/>
            <person name="Machado C.A."/>
            <person name="Makalowski W."/>
            <person name="Marzo M."/>
            <person name="Matsuda M."/>
            <person name="Matzkin L."/>
            <person name="McAllister B."/>
            <person name="McBride C.S."/>
            <person name="McKernan B."/>
            <person name="McKernan K."/>
            <person name="Mendez-Lago M."/>
            <person name="Minx P."/>
            <person name="Mollenhauer M.U."/>
            <person name="Montooth K."/>
            <person name="Mount S.M."/>
            <person name="Mu X."/>
            <person name="Myers E."/>
            <person name="Negre B."/>
            <person name="Newfeld S."/>
            <person name="Nielsen R."/>
            <person name="Noor M.A."/>
            <person name="O'Grady P."/>
            <person name="Pachter L."/>
            <person name="Papaceit M."/>
            <person name="Parisi M.J."/>
            <person name="Parisi M."/>
            <person name="Parts L."/>
            <person name="Pedersen J.S."/>
            <person name="Pesole G."/>
            <person name="Phillippy A.M."/>
            <person name="Ponting C.P."/>
            <person name="Pop M."/>
            <person name="Porcelli D."/>
            <person name="Powell J.R."/>
            <person name="Prohaska S."/>
            <person name="Pruitt K."/>
            <person name="Puig M."/>
            <person name="Quesneville H."/>
            <person name="Ram K.R."/>
            <person name="Rand D."/>
            <person name="Rasmussen M.D."/>
            <person name="Reed L.K."/>
            <person name="Reenan R."/>
            <person name="Reily A."/>
            <person name="Remington K.A."/>
            <person name="Rieger T.T."/>
            <person name="Ritchie M.G."/>
            <person name="Robin C."/>
            <person name="Rogers Y.H."/>
            <person name="Rohde C."/>
            <person name="Rozas J."/>
            <person name="Rubenfield M.J."/>
            <person name="Ruiz A."/>
            <person name="Russo S."/>
            <person name="Salzberg S.L."/>
            <person name="Sanchez-Gracia A."/>
            <person name="Saranga D.J."/>
            <person name="Sato H."/>
            <person name="Schaeffer S.W."/>
            <person name="Schatz M.C."/>
            <person name="Schlenke T."/>
            <person name="Schwartz R."/>
            <person name="Segarra C."/>
            <person name="Singh R.S."/>
            <person name="Sirot L."/>
            <person name="Sirota M."/>
            <person name="Sisneros N.B."/>
            <person name="Smith C.D."/>
            <person name="Smith T.F."/>
            <person name="Spieth J."/>
            <person name="Stage D.E."/>
            <person name="Stark A."/>
            <person name="Stephan W."/>
            <person name="Strausberg R.L."/>
            <person name="Strempel S."/>
            <person name="Sturgill D."/>
            <person name="Sutton G."/>
            <person name="Sutton G.G."/>
            <person name="Tao W."/>
            <person name="Teichmann S."/>
            <person name="Tobari Y.N."/>
            <person name="Tomimura Y."/>
            <person name="Tsolas J.M."/>
            <person name="Valente V.L."/>
            <person name="Venter E."/>
            <person name="Venter J.C."/>
            <person name="Vicario S."/>
            <person name="Vieira F.G."/>
            <person name="Vilella A.J."/>
            <person name="Villasante A."/>
            <person name="Walenz B."/>
            <person name="Wang J."/>
            <person name="Wasserman M."/>
            <person name="Watts T."/>
            <person name="Wilson D."/>
            <person name="Wilson R.K."/>
            <person name="Wing R.A."/>
            <person name="Wolfner M.F."/>
            <person name="Wong A."/>
            <person name="Wong G.K."/>
            <person name="Wu C.I."/>
            <person name="Wu G."/>
            <person name="Yamamoto D."/>
            <person name="Yang H.P."/>
            <person name="Yang S.P."/>
            <person name="Yorke J.A."/>
            <person name="Yoshida K."/>
            <person name="Zdobnov E."/>
            <person name="Zhang P."/>
            <person name="Zhang Y."/>
            <person name="Zimin A.V."/>
            <person name="Baldwin J."/>
            <person name="Abdouelleil A."/>
            <person name="Abdulkadir J."/>
            <person name="Abebe A."/>
            <person name="Abera B."/>
            <person name="Abreu J."/>
            <person name="Acer S.C."/>
            <person name="Aftuck L."/>
            <person name="Alexander A."/>
            <person name="An P."/>
            <person name="Anderson E."/>
            <person name="Anderson S."/>
            <person name="Arachi H."/>
            <person name="Azer M."/>
            <person name="Bachantsang P."/>
            <person name="Barry A."/>
            <person name="Bayul T."/>
            <person name="Berlin A."/>
            <person name="Bessette D."/>
            <person name="Bloom T."/>
            <person name="Blye J."/>
            <person name="Boguslavskiy L."/>
            <person name="Bonnet C."/>
            <person name="Boukhgalter B."/>
            <person name="Bourzgui I."/>
            <person name="Brown A."/>
            <person name="Cahill P."/>
            <person name="Channer S."/>
            <person name="Cheshatsang Y."/>
            <person name="Chuda L."/>
            <person name="Citroen M."/>
            <person name="Collymore A."/>
            <person name="Cooke P."/>
            <person name="Costello M."/>
            <person name="D'Aco K."/>
            <person name="Daza R."/>
            <person name="De Haan G."/>
            <person name="DeGray S."/>
            <person name="DeMaso C."/>
            <person name="Dhargay N."/>
            <person name="Dooley K."/>
            <person name="Dooley E."/>
            <person name="Doricent M."/>
            <person name="Dorje P."/>
            <person name="Dorjee K."/>
            <person name="Dupes A."/>
            <person name="Elong R."/>
            <person name="Falk J."/>
            <person name="Farina A."/>
            <person name="Faro S."/>
            <person name="Ferguson D."/>
            <person name="Fisher S."/>
            <person name="Foley C.D."/>
            <person name="Franke A."/>
            <person name="Friedrich D."/>
            <person name="Gadbois L."/>
            <person name="Gearin G."/>
            <person name="Gearin C.R."/>
            <person name="Giannoukos G."/>
            <person name="Goode T."/>
            <person name="Graham J."/>
            <person name="Grandbois E."/>
            <person name="Grewal S."/>
            <person name="Gyaltsen K."/>
            <person name="Hafez N."/>
            <person name="Hagos B."/>
            <person name="Hall J."/>
            <person name="Henson C."/>
            <person name="Hollinger A."/>
            <person name="Honan T."/>
            <person name="Huard M.D."/>
            <person name="Hughes L."/>
            <person name="Hurhula B."/>
            <person name="Husby M.E."/>
            <person name="Kamat A."/>
            <person name="Kanga B."/>
            <person name="Kashin S."/>
            <person name="Khazanovich D."/>
            <person name="Kisner P."/>
            <person name="Lance K."/>
            <person name="Lara M."/>
            <person name="Lee W."/>
            <person name="Lennon N."/>
            <person name="Letendre F."/>
            <person name="LeVine R."/>
            <person name="Lipovsky A."/>
            <person name="Liu X."/>
            <person name="Liu J."/>
            <person name="Liu S."/>
            <person name="Lokyitsang T."/>
            <person name="Lokyitsang Y."/>
            <person name="Lubonja R."/>
            <person name="Lui A."/>
            <person name="MacDonald P."/>
            <person name="Magnisalis V."/>
            <person name="Maru K."/>
            <person name="Matthews C."/>
            <person name="McCusker W."/>
            <person name="McDonough S."/>
            <person name="Mehta T."/>
            <person name="Meldrim J."/>
            <person name="Meneus L."/>
            <person name="Mihai O."/>
            <person name="Mihalev A."/>
            <person name="Mihova T."/>
            <person name="Mittelman R."/>
            <person name="Mlenga V."/>
            <person name="Montmayeur A."/>
            <person name="Mulrain L."/>
            <person name="Navidi A."/>
            <person name="Naylor J."/>
            <person name="Negash T."/>
            <person name="Nguyen T."/>
            <person name="Nguyen N."/>
            <person name="Nicol R."/>
            <person name="Norbu C."/>
            <person name="Norbu N."/>
            <person name="Novod N."/>
            <person name="O'Neill B."/>
            <person name="Osman S."/>
            <person name="Markiewicz E."/>
            <person name="Oyono O.L."/>
            <person name="Patti C."/>
            <person name="Phunkhang P."/>
            <person name="Pierre F."/>
            <person name="Priest M."/>
            <person name="Raghuraman S."/>
            <person name="Rege F."/>
            <person name="Reyes R."/>
            <person name="Rise C."/>
            <person name="Rogov P."/>
            <person name="Ross K."/>
            <person name="Ryan E."/>
            <person name="Settipalli S."/>
            <person name="Shea T."/>
            <person name="Sherpa N."/>
            <person name="Shi L."/>
            <person name="Shih D."/>
            <person name="Sparrow T."/>
            <person name="Spaulding J."/>
            <person name="Stalker J."/>
            <person name="Stange-Thomann N."/>
            <person name="Stavropoulos S."/>
            <person name="Stone C."/>
            <person name="Strader C."/>
            <person name="Tesfaye S."/>
            <person name="Thomson T."/>
            <person name="Thoulutsang Y."/>
            <person name="Thoulutsang D."/>
            <person name="Topham K."/>
            <person name="Topping I."/>
            <person name="Tsamla T."/>
            <person name="Vassiliev H."/>
            <person name="Vo A."/>
            <person name="Wangchuk T."/>
            <person name="Wangdi T."/>
            <person name="Weiand M."/>
            <person name="Wilkinson J."/>
            <person name="Wilson A."/>
            <person name="Yadav S."/>
            <person name="Young G."/>
            <person name="Yu Q."/>
            <person name="Zembek L."/>
            <person name="Zhong D."/>
            <person name="Zimmer A."/>
            <person name="Zwirko Z."/>
            <person name="Jaffe D.B."/>
            <person name="Alvarez P."/>
            <person name="Brockman W."/>
            <person name="Butler J."/>
            <person name="Chin C."/>
            <person name="Gnerre S."/>
            <person name="Grabherr M."/>
            <person name="Kleber M."/>
            <person name="Mauceli E."/>
            <person name="MacCallum I."/>
        </authorList>
    </citation>
    <scope>NUCLEOTIDE SEQUENCE [LARGE SCALE GENOMIC DNA]</scope>
    <source>
        <strain evidence="3 4">TSC#14021-0224.01</strain>
    </source>
</reference>
<accession>A0A0Q5WM91</accession>
<name>A0A0Q5WM91_DROER</name>
<dbReference type="InterPro" id="IPR002223">
    <property type="entry name" value="Kunitz_BPTI"/>
</dbReference>
<evidence type="ECO:0000259" key="2">
    <source>
        <dbReference type="Pfam" id="PF00014"/>
    </source>
</evidence>
<organism evidence="3 4">
    <name type="scientific">Drosophila erecta</name>
    <name type="common">Fruit fly</name>
    <dbReference type="NCBI Taxonomy" id="7220"/>
    <lineage>
        <taxon>Eukaryota</taxon>
        <taxon>Metazoa</taxon>
        <taxon>Ecdysozoa</taxon>
        <taxon>Arthropoda</taxon>
        <taxon>Hexapoda</taxon>
        <taxon>Insecta</taxon>
        <taxon>Pterygota</taxon>
        <taxon>Neoptera</taxon>
        <taxon>Endopterygota</taxon>
        <taxon>Diptera</taxon>
        <taxon>Brachycera</taxon>
        <taxon>Muscomorpha</taxon>
        <taxon>Ephydroidea</taxon>
        <taxon>Drosophilidae</taxon>
        <taxon>Drosophila</taxon>
        <taxon>Sophophora</taxon>
    </lineage>
</organism>
<dbReference type="InterPro" id="IPR036880">
    <property type="entry name" value="Kunitz_BPTI_sf"/>
</dbReference>
<dbReference type="Gene3D" id="4.10.410.10">
    <property type="entry name" value="Pancreatic trypsin inhibitor Kunitz domain"/>
    <property type="match status" value="1"/>
</dbReference>
<feature type="signal peptide" evidence="1">
    <location>
        <begin position="1"/>
        <end position="19"/>
    </location>
</feature>
<feature type="domain" description="BPTI/Kunitz inhibitor" evidence="2">
    <location>
        <begin position="26"/>
        <end position="71"/>
    </location>
</feature>
<dbReference type="AlphaFoldDB" id="A0A0Q5WM91"/>
<evidence type="ECO:0000256" key="1">
    <source>
        <dbReference type="SAM" id="SignalP"/>
    </source>
</evidence>
<evidence type="ECO:0000313" key="3">
    <source>
        <dbReference type="EMBL" id="KQS70056.1"/>
    </source>
</evidence>
<dbReference type="EMBL" id="CH954177">
    <property type="protein sequence ID" value="KQS70056.1"/>
    <property type="molecule type" value="Genomic_DNA"/>
</dbReference>
<protein>
    <recommendedName>
        <fullName evidence="2">BPTI/Kunitz inhibitor domain-containing protein</fullName>
    </recommendedName>
</protein>
<keyword evidence="4" id="KW-1185">Reference proteome</keyword>
<dbReference type="Pfam" id="PF00014">
    <property type="entry name" value="Kunitz_BPTI"/>
    <property type="match status" value="1"/>
</dbReference>
<dbReference type="KEGG" id="der:26526567"/>
<dbReference type="Proteomes" id="UP000008711">
    <property type="component" value="Unassembled WGS sequence"/>
</dbReference>
<dbReference type="SUPFAM" id="SSF57362">
    <property type="entry name" value="BPTI-like"/>
    <property type="match status" value="1"/>
</dbReference>
<sequence length="97" mass="11047">MQYFVIIFATFSILALVQGKRDRNDPFVTGKCQQIVTGYTFTPEKNGCSIYSAEGCRVTGNFFNTRQQCEKNDFLSLNYGDLVELQRNLLYLLAVIS</sequence>
<evidence type="ECO:0000313" key="4">
    <source>
        <dbReference type="Proteomes" id="UP000008711"/>
    </source>
</evidence>
<gene>
    <name evidence="3" type="primary">Dere\GG26743</name>
    <name evidence="3" type="synonym">GG26743</name>
    <name evidence="3" type="ORF">Dere_GG26743</name>
</gene>